<dbReference type="Gene3D" id="1.10.150.240">
    <property type="entry name" value="Putative phosphatase, domain 2"/>
    <property type="match status" value="1"/>
</dbReference>
<dbReference type="SUPFAM" id="SSF56784">
    <property type="entry name" value="HAD-like"/>
    <property type="match status" value="1"/>
</dbReference>
<sequence length="377" mass="40666">MESASCSILNPLRFSSAIVSNHKKFYYQTQPRYSNNHHALYPGTLFSSTFPGNFDFPGKCLTANGFTAFCSPSGSTDQNPSPELAVLLEVDGVLIDAYRLGNLQAFNVAFKKLGLDCANWTKPVYLDLARRSGGDEEKMLILFFNRIGWPTSLPTSEKGSFIKKVLREKTNALGEFAMSESTPLRPGVEDFVDEASKTGIPVVILASYGNSDENIARSIVDKLGHGRISKIKIVGKEEVEQSLYGQLVLGKRVLSGVDDQLAKEAIKAASIQKKKIAEEVASKLKLSVAIDTTLSESLEKTVVALRAGAEYAGLPVKNCVLLAGSHSGVAGAAQIAMPCVVIRSSSTSRTEFPLANAIVDGFGGADLTIPKLLQKRW</sequence>
<dbReference type="InterPro" id="IPR044999">
    <property type="entry name" value="CbbY-like"/>
</dbReference>
<organism evidence="1 2">
    <name type="scientific">Turnera subulata</name>
    <dbReference type="NCBI Taxonomy" id="218843"/>
    <lineage>
        <taxon>Eukaryota</taxon>
        <taxon>Viridiplantae</taxon>
        <taxon>Streptophyta</taxon>
        <taxon>Embryophyta</taxon>
        <taxon>Tracheophyta</taxon>
        <taxon>Spermatophyta</taxon>
        <taxon>Magnoliopsida</taxon>
        <taxon>eudicotyledons</taxon>
        <taxon>Gunneridae</taxon>
        <taxon>Pentapetalae</taxon>
        <taxon>rosids</taxon>
        <taxon>fabids</taxon>
        <taxon>Malpighiales</taxon>
        <taxon>Passifloraceae</taxon>
        <taxon>Turnera</taxon>
    </lineage>
</organism>
<dbReference type="Gene3D" id="3.40.50.1000">
    <property type="entry name" value="HAD superfamily/HAD-like"/>
    <property type="match status" value="1"/>
</dbReference>
<proteinExistence type="predicted"/>
<name>A0A9Q0G9Q0_9ROSI</name>
<reference evidence="1" key="1">
    <citation type="submission" date="2022-02" db="EMBL/GenBank/DDBJ databases">
        <authorList>
            <person name="Henning P.M."/>
            <person name="McCubbin A.G."/>
            <person name="Shore J.S."/>
        </authorList>
    </citation>
    <scope>NUCLEOTIDE SEQUENCE</scope>
    <source>
        <strain evidence="1">F60SS</strain>
        <tissue evidence="1">Leaves</tissue>
    </source>
</reference>
<evidence type="ECO:0000313" key="2">
    <source>
        <dbReference type="Proteomes" id="UP001141552"/>
    </source>
</evidence>
<dbReference type="OrthoDB" id="545219at2759"/>
<comment type="caution">
    <text evidence="1">The sequence shown here is derived from an EMBL/GenBank/DDBJ whole genome shotgun (WGS) entry which is preliminary data.</text>
</comment>
<protein>
    <submittedName>
        <fullName evidence="1">Uncharacterized protein</fullName>
    </submittedName>
</protein>
<dbReference type="PANTHER" id="PTHR42896">
    <property type="entry name" value="XYLULOSE-1,5-BISPHOSPHATE (XUBP) PHOSPHATASE"/>
    <property type="match status" value="1"/>
</dbReference>
<dbReference type="EMBL" id="JAKUCV010001485">
    <property type="protein sequence ID" value="KAJ4846198.1"/>
    <property type="molecule type" value="Genomic_DNA"/>
</dbReference>
<dbReference type="AlphaFoldDB" id="A0A9Q0G9Q0"/>
<dbReference type="Proteomes" id="UP001141552">
    <property type="component" value="Unassembled WGS sequence"/>
</dbReference>
<reference evidence="1" key="2">
    <citation type="journal article" date="2023" name="Plants (Basel)">
        <title>Annotation of the Turnera subulata (Passifloraceae) Draft Genome Reveals the S-Locus Evolved after the Divergence of Turneroideae from Passifloroideae in a Stepwise Manner.</title>
        <authorList>
            <person name="Henning P.M."/>
            <person name="Roalson E.H."/>
            <person name="Mir W."/>
            <person name="McCubbin A.G."/>
            <person name="Shore J.S."/>
        </authorList>
    </citation>
    <scope>NUCLEOTIDE SEQUENCE</scope>
    <source>
        <strain evidence="1">F60SS</strain>
    </source>
</reference>
<dbReference type="InterPro" id="IPR036412">
    <property type="entry name" value="HAD-like_sf"/>
</dbReference>
<gene>
    <name evidence="1" type="ORF">Tsubulata_030590</name>
</gene>
<keyword evidence="2" id="KW-1185">Reference proteome</keyword>
<dbReference type="PANTHER" id="PTHR42896:SF3">
    <property type="entry name" value="PROTEIN, PUTATIVE, EXPRESSED-RELATED"/>
    <property type="match status" value="1"/>
</dbReference>
<dbReference type="GO" id="GO:0016787">
    <property type="term" value="F:hydrolase activity"/>
    <property type="evidence" value="ECO:0007669"/>
    <property type="project" value="InterPro"/>
</dbReference>
<dbReference type="InterPro" id="IPR023214">
    <property type="entry name" value="HAD_sf"/>
</dbReference>
<accession>A0A9Q0G9Q0</accession>
<evidence type="ECO:0000313" key="1">
    <source>
        <dbReference type="EMBL" id="KAJ4846198.1"/>
    </source>
</evidence>
<dbReference type="InterPro" id="IPR023198">
    <property type="entry name" value="PGP-like_dom2"/>
</dbReference>